<dbReference type="Pfam" id="PF00528">
    <property type="entry name" value="BPD_transp_1"/>
    <property type="match status" value="1"/>
</dbReference>
<evidence type="ECO:0000256" key="2">
    <source>
        <dbReference type="ARBA" id="ARBA00022448"/>
    </source>
</evidence>
<protein>
    <recommendedName>
        <fullName evidence="8">ABC transmembrane type-1 domain-containing protein</fullName>
    </recommendedName>
</protein>
<dbReference type="RefSeq" id="WP_345064009.1">
    <property type="nucleotide sequence ID" value="NZ_BAABCN010000002.1"/>
</dbReference>
<gene>
    <name evidence="9" type="ORF">GCM10022381_14610</name>
</gene>
<dbReference type="PROSITE" id="PS50928">
    <property type="entry name" value="ABC_TM1"/>
    <property type="match status" value="1"/>
</dbReference>
<evidence type="ECO:0000313" key="10">
    <source>
        <dbReference type="Proteomes" id="UP001501803"/>
    </source>
</evidence>
<keyword evidence="5 7" id="KW-1133">Transmembrane helix</keyword>
<keyword evidence="6 7" id="KW-0472">Membrane</keyword>
<keyword evidence="10" id="KW-1185">Reference proteome</keyword>
<organism evidence="9 10">
    <name type="scientific">Leifsonia kafniensis</name>
    <dbReference type="NCBI Taxonomy" id="475957"/>
    <lineage>
        <taxon>Bacteria</taxon>
        <taxon>Bacillati</taxon>
        <taxon>Actinomycetota</taxon>
        <taxon>Actinomycetes</taxon>
        <taxon>Micrococcales</taxon>
        <taxon>Microbacteriaceae</taxon>
        <taxon>Leifsonia</taxon>
    </lineage>
</organism>
<dbReference type="InterPro" id="IPR035906">
    <property type="entry name" value="MetI-like_sf"/>
</dbReference>
<dbReference type="EMBL" id="BAABCN010000002">
    <property type="protein sequence ID" value="GAA3872649.1"/>
    <property type="molecule type" value="Genomic_DNA"/>
</dbReference>
<evidence type="ECO:0000256" key="7">
    <source>
        <dbReference type="RuleBase" id="RU363032"/>
    </source>
</evidence>
<feature type="transmembrane region" description="Helical" evidence="7">
    <location>
        <begin position="142"/>
        <end position="163"/>
    </location>
</feature>
<keyword evidence="4 7" id="KW-0812">Transmembrane</keyword>
<feature type="transmembrane region" description="Helical" evidence="7">
    <location>
        <begin position="234"/>
        <end position="253"/>
    </location>
</feature>
<evidence type="ECO:0000256" key="3">
    <source>
        <dbReference type="ARBA" id="ARBA00022475"/>
    </source>
</evidence>
<accession>A0ABP7KC46</accession>
<evidence type="ECO:0000256" key="6">
    <source>
        <dbReference type="ARBA" id="ARBA00023136"/>
    </source>
</evidence>
<feature type="transmembrane region" description="Helical" evidence="7">
    <location>
        <begin position="433"/>
        <end position="461"/>
    </location>
</feature>
<feature type="transmembrane region" description="Helical" evidence="7">
    <location>
        <begin position="175"/>
        <end position="192"/>
    </location>
</feature>
<dbReference type="Proteomes" id="UP001501803">
    <property type="component" value="Unassembled WGS sequence"/>
</dbReference>
<evidence type="ECO:0000313" key="9">
    <source>
        <dbReference type="EMBL" id="GAA3872649.1"/>
    </source>
</evidence>
<dbReference type="Gene3D" id="1.10.3720.10">
    <property type="entry name" value="MetI-like"/>
    <property type="match status" value="1"/>
</dbReference>
<feature type="transmembrane region" description="Helical" evidence="7">
    <location>
        <begin position="9"/>
        <end position="31"/>
    </location>
</feature>
<feature type="transmembrane region" description="Helical" evidence="7">
    <location>
        <begin position="319"/>
        <end position="337"/>
    </location>
</feature>
<comment type="caution">
    <text evidence="9">The sequence shown here is derived from an EMBL/GenBank/DDBJ whole genome shotgun (WGS) entry which is preliminary data.</text>
</comment>
<comment type="subcellular location">
    <subcellularLocation>
        <location evidence="1 7">Cell membrane</location>
        <topology evidence="1 7">Multi-pass membrane protein</topology>
    </subcellularLocation>
</comment>
<keyword evidence="2 7" id="KW-0813">Transport</keyword>
<dbReference type="CDD" id="cd06261">
    <property type="entry name" value="TM_PBP2"/>
    <property type="match status" value="1"/>
</dbReference>
<feature type="transmembrane region" description="Helical" evidence="7">
    <location>
        <begin position="284"/>
        <end position="307"/>
    </location>
</feature>
<feature type="domain" description="ABC transmembrane type-1" evidence="8">
    <location>
        <begin position="103"/>
        <end position="502"/>
    </location>
</feature>
<dbReference type="PANTHER" id="PTHR43163">
    <property type="entry name" value="DIPEPTIDE TRANSPORT SYSTEM PERMEASE PROTEIN DPPB-RELATED"/>
    <property type="match status" value="1"/>
</dbReference>
<evidence type="ECO:0000259" key="8">
    <source>
        <dbReference type="PROSITE" id="PS50928"/>
    </source>
</evidence>
<evidence type="ECO:0000256" key="5">
    <source>
        <dbReference type="ARBA" id="ARBA00022989"/>
    </source>
</evidence>
<evidence type="ECO:0000256" key="1">
    <source>
        <dbReference type="ARBA" id="ARBA00004651"/>
    </source>
</evidence>
<keyword evidence="3" id="KW-1003">Cell membrane</keyword>
<feature type="transmembrane region" description="Helical" evidence="7">
    <location>
        <begin position="109"/>
        <end position="130"/>
    </location>
</feature>
<reference evidence="10" key="1">
    <citation type="journal article" date="2019" name="Int. J. Syst. Evol. Microbiol.">
        <title>The Global Catalogue of Microorganisms (GCM) 10K type strain sequencing project: providing services to taxonomists for standard genome sequencing and annotation.</title>
        <authorList>
            <consortium name="The Broad Institute Genomics Platform"/>
            <consortium name="The Broad Institute Genome Sequencing Center for Infectious Disease"/>
            <person name="Wu L."/>
            <person name="Ma J."/>
        </authorList>
    </citation>
    <scope>NUCLEOTIDE SEQUENCE [LARGE SCALE GENOMIC DNA]</scope>
    <source>
        <strain evidence="10">JCM 17021</strain>
    </source>
</reference>
<dbReference type="InterPro" id="IPR000515">
    <property type="entry name" value="MetI-like"/>
</dbReference>
<proteinExistence type="inferred from homology"/>
<dbReference type="PANTHER" id="PTHR43163:SF9">
    <property type="entry name" value="ABC TRANSPORTER PERMEASE PROTEIN"/>
    <property type="match status" value="1"/>
</dbReference>
<sequence length="512" mass="54827">MASFILRRVLVSILILLAASFLMYMLVAFSVDPLEDLRSSSAANKDQLITARIQLLNLEVPPPLRWVMWLGGVAGCLIPFANACNLGPTVANAQVIDLLPNALSSTVQLVTLALLLAIIFGITIGIVTALRQYSGLDNTMTFISFFLYSLPAFLVAVLLKEFVAISFNNFLRDPVVSAFWALGIGVVVGAIWQSLIGGARRQRLAVFVVSGASTSLLLWFMSATGWFMTPGIGPVAMVVLVAAIAVGVAALVAGIRQRRAVLTAGINAAIAVICYFALQPLLDISSFGTIAILGLVTVAVGLLSGYLVGGYDRGQNMRVGVLTAVLSAALILLDRFMQSWPAYLAESQINGRPIATVGSVTPNLGGDFWISGIDSFTHLLLPTITLLLISFAGYTRYSRAGMLEVLNQDYIRTARAKGLPERTVIVRHAFRNVLIPITTLIAFDVGALLGGAIITETVFAIPGMGLLFSTGLRRGDLNPVMGYFLVIATMAILFNFLADLAYASLDPRVRVR</sequence>
<feature type="transmembrane region" description="Helical" evidence="7">
    <location>
        <begin position="260"/>
        <end position="278"/>
    </location>
</feature>
<feature type="transmembrane region" description="Helical" evidence="7">
    <location>
        <begin position="376"/>
        <end position="394"/>
    </location>
</feature>
<dbReference type="SUPFAM" id="SSF161098">
    <property type="entry name" value="MetI-like"/>
    <property type="match status" value="1"/>
</dbReference>
<name>A0ABP7KC46_9MICO</name>
<feature type="transmembrane region" description="Helical" evidence="7">
    <location>
        <begin position="481"/>
        <end position="502"/>
    </location>
</feature>
<comment type="similarity">
    <text evidence="7">Belongs to the binding-protein-dependent transport system permease family.</text>
</comment>
<feature type="transmembrane region" description="Helical" evidence="7">
    <location>
        <begin position="204"/>
        <end position="228"/>
    </location>
</feature>
<evidence type="ECO:0000256" key="4">
    <source>
        <dbReference type="ARBA" id="ARBA00022692"/>
    </source>
</evidence>